<gene>
    <name evidence="2" type="primary">LRRC56</name>
</gene>
<feature type="compositionally biased region" description="Low complexity" evidence="1">
    <location>
        <begin position="258"/>
        <end position="300"/>
    </location>
</feature>
<dbReference type="InterPro" id="IPR001611">
    <property type="entry name" value="Leu-rich_rpt"/>
</dbReference>
<reference evidence="2" key="2">
    <citation type="submission" date="2025-08" db="UniProtKB">
        <authorList>
            <consortium name="Ensembl"/>
        </authorList>
    </citation>
    <scope>IDENTIFICATION</scope>
</reference>
<evidence type="ECO:0008006" key="4">
    <source>
        <dbReference type="Google" id="ProtNLM"/>
    </source>
</evidence>
<evidence type="ECO:0000256" key="1">
    <source>
        <dbReference type="SAM" id="MobiDB-lite"/>
    </source>
</evidence>
<dbReference type="Proteomes" id="UP000694580">
    <property type="component" value="Chromosome 17"/>
</dbReference>
<protein>
    <recommendedName>
        <fullName evidence="4">Leucine-rich repeat-containing protein 56</fullName>
    </recommendedName>
</protein>
<dbReference type="Ensembl" id="ENSDCDT00010048107.1">
    <property type="protein sequence ID" value="ENSDCDP00010038479.1"/>
    <property type="gene ID" value="ENSDCDG00010024869.1"/>
</dbReference>
<dbReference type="RefSeq" id="XP_028814437.1">
    <property type="nucleotide sequence ID" value="XM_028958604.1"/>
</dbReference>
<accession>A0AAY4D0A8</accession>
<dbReference type="AlphaFoldDB" id="A0AAY4D0A8"/>
<dbReference type="InterPro" id="IPR040091">
    <property type="entry name" value="LRRC56"/>
</dbReference>
<reference evidence="2" key="3">
    <citation type="submission" date="2025-09" db="UniProtKB">
        <authorList>
            <consortium name="Ensembl"/>
        </authorList>
    </citation>
    <scope>IDENTIFICATION</scope>
</reference>
<evidence type="ECO:0000313" key="3">
    <source>
        <dbReference type="Proteomes" id="UP000694580"/>
    </source>
</evidence>
<name>A0AAY4D0A8_9TELE</name>
<sequence length="622" mass="68292">MDRGKDLVRPGSAYMQVTEFGPVGRMNPTPSAQEDSDTVSELCLSPEKLKSITKTEDLNSVTTLELCVDLKEETLGNFGAYLPSLVQLRLNNSWICSVRDLGTDLSHLQVLWLTRCGLSDLDGIHSVSSLKELYVAYNNISDLNQIAMLEYLEVLDLEGNNIDNLIQVQYLGLCSHLRTLTLEGNPLCSRPHPEAAEPGEYRYHLAVRELIPQLCYLDNVSADEDLPGCCSNTDEDLVMLKESIKQSTPITTQDYSEESVGSSSRPSSAQRPSLLPSNRPSSARPLSSSDSASRPGSAESDLACSLTHGFPGSGQIQICGNPVKALRAHRQRVKVPFHGALYNCNMPHSPIHVPEHTYDLEGSVNQNRNNVFAELRAWRKEHDKRLEAIEKDQQPQVMTIHHNENEFEEDNEEASDCGLSSDQDGEEMVGVEARTNTSCKAWKGTESPDSSFVSLSPDLSEQDVLSPDMSRISLTSDINLSPSPPLAAVPPSGARRISEIRARRLRLTQPQVTFLKPAGDAPVKDTAAERPHPSLDRTKVGSTRDVFGRSTYKPCRPASSPVAPGQRAQYSGAVGISPLSVTERQPIICSNTPKRPHTARAALQRPSILYPVLPKTANHHPD</sequence>
<dbReference type="Gene3D" id="3.80.10.10">
    <property type="entry name" value="Ribonuclease Inhibitor"/>
    <property type="match status" value="1"/>
</dbReference>
<reference evidence="2 3" key="1">
    <citation type="submission" date="2020-06" db="EMBL/GenBank/DDBJ databases">
        <authorList>
            <consortium name="Wellcome Sanger Institute Data Sharing"/>
        </authorList>
    </citation>
    <scope>NUCLEOTIDE SEQUENCE [LARGE SCALE GENOMIC DNA]</scope>
</reference>
<dbReference type="PANTHER" id="PTHR22708:SF0">
    <property type="entry name" value="LEUCINE-RICH REPEAT-CONTAINING PROTEIN 56"/>
    <property type="match status" value="1"/>
</dbReference>
<evidence type="ECO:0000313" key="2">
    <source>
        <dbReference type="Ensembl" id="ENSDCDP00010038479.1"/>
    </source>
</evidence>
<dbReference type="PROSITE" id="PS51450">
    <property type="entry name" value="LRR"/>
    <property type="match status" value="2"/>
</dbReference>
<dbReference type="InterPro" id="IPR032675">
    <property type="entry name" value="LRR_dom_sf"/>
</dbReference>
<organism evidence="2 3">
    <name type="scientific">Denticeps clupeoides</name>
    <name type="common">denticle herring</name>
    <dbReference type="NCBI Taxonomy" id="299321"/>
    <lineage>
        <taxon>Eukaryota</taxon>
        <taxon>Metazoa</taxon>
        <taxon>Chordata</taxon>
        <taxon>Craniata</taxon>
        <taxon>Vertebrata</taxon>
        <taxon>Euteleostomi</taxon>
        <taxon>Actinopterygii</taxon>
        <taxon>Neopterygii</taxon>
        <taxon>Teleostei</taxon>
        <taxon>Clupei</taxon>
        <taxon>Clupeiformes</taxon>
        <taxon>Denticipitoidei</taxon>
        <taxon>Denticipitidae</taxon>
        <taxon>Denticeps</taxon>
    </lineage>
</organism>
<feature type="region of interest" description="Disordered" evidence="1">
    <location>
        <begin position="248"/>
        <end position="300"/>
    </location>
</feature>
<dbReference type="PANTHER" id="PTHR22708">
    <property type="entry name" value="LEUCINE-RICH REPEAT-CONTAINING PROTEIN 56"/>
    <property type="match status" value="1"/>
</dbReference>
<dbReference type="SUPFAM" id="SSF52058">
    <property type="entry name" value="L domain-like"/>
    <property type="match status" value="1"/>
</dbReference>
<dbReference type="GeneTree" id="ENSGT00390000001545"/>
<dbReference type="GeneID" id="114767080"/>
<keyword evidence="3" id="KW-1185">Reference proteome</keyword>
<proteinExistence type="predicted"/>
<feature type="region of interest" description="Disordered" evidence="1">
    <location>
        <begin position="517"/>
        <end position="569"/>
    </location>
</feature>
<feature type="compositionally biased region" description="Basic and acidic residues" evidence="1">
    <location>
        <begin position="522"/>
        <end position="539"/>
    </location>
</feature>